<sequence>MAPDTACLITNESAVPAALAECSILRRCTTRDLLDLGAAWGMENVLDKSADCIIILRKDWNATFEEQHWMLVPVKITLRQILFDLLLWKTTGIHRPWNEVCDPAKPYAYELVPFTLGSLVIQRNSRDKYGPTTDTFEAPYAKFPKLSPCGLHPYFVIFSAYTAFRENEHALKYDHMDTYALLKTIVDLWYEYLTELREDQAKWEQASWDAERAEEQEQVCEQEQAQEQAQGHGHEQQPVPPAEGNFSSDTLLDQPTHLENPGPSDQPPLVGQTDASEPTASAPDRPVTVCLQHR</sequence>
<dbReference type="STRING" id="205917.A0A4Y9XR22"/>
<evidence type="ECO:0000313" key="2">
    <source>
        <dbReference type="EMBL" id="TFY52774.1"/>
    </source>
</evidence>
<accession>A0A4Y9XR22</accession>
<proteinExistence type="predicted"/>
<evidence type="ECO:0000256" key="1">
    <source>
        <dbReference type="SAM" id="MobiDB-lite"/>
    </source>
</evidence>
<dbReference type="Proteomes" id="UP000298327">
    <property type="component" value="Unassembled WGS sequence"/>
</dbReference>
<organism evidence="2 3">
    <name type="scientific">Dentipellis fragilis</name>
    <dbReference type="NCBI Taxonomy" id="205917"/>
    <lineage>
        <taxon>Eukaryota</taxon>
        <taxon>Fungi</taxon>
        <taxon>Dikarya</taxon>
        <taxon>Basidiomycota</taxon>
        <taxon>Agaricomycotina</taxon>
        <taxon>Agaricomycetes</taxon>
        <taxon>Russulales</taxon>
        <taxon>Hericiaceae</taxon>
        <taxon>Dentipellis</taxon>
    </lineage>
</organism>
<feature type="compositionally biased region" description="Low complexity" evidence="1">
    <location>
        <begin position="221"/>
        <end position="231"/>
    </location>
</feature>
<name>A0A4Y9XR22_9AGAM</name>
<feature type="region of interest" description="Disordered" evidence="1">
    <location>
        <begin position="207"/>
        <end position="294"/>
    </location>
</feature>
<comment type="caution">
    <text evidence="2">The sequence shown here is derived from an EMBL/GenBank/DDBJ whole genome shotgun (WGS) entry which is preliminary data.</text>
</comment>
<keyword evidence="3" id="KW-1185">Reference proteome</keyword>
<dbReference type="EMBL" id="SEOQ01001252">
    <property type="protein sequence ID" value="TFY52774.1"/>
    <property type="molecule type" value="Genomic_DNA"/>
</dbReference>
<gene>
    <name evidence="2" type="ORF">EVG20_g10407</name>
</gene>
<dbReference type="AlphaFoldDB" id="A0A4Y9XR22"/>
<reference evidence="2 3" key="1">
    <citation type="submission" date="2019-02" db="EMBL/GenBank/DDBJ databases">
        <title>Genome sequencing of the rare red list fungi Dentipellis fragilis.</title>
        <authorList>
            <person name="Buettner E."/>
            <person name="Kellner H."/>
        </authorList>
    </citation>
    <scope>NUCLEOTIDE SEQUENCE [LARGE SCALE GENOMIC DNA]</scope>
    <source>
        <strain evidence="2 3">DSM 105465</strain>
    </source>
</reference>
<evidence type="ECO:0000313" key="3">
    <source>
        <dbReference type="Proteomes" id="UP000298327"/>
    </source>
</evidence>
<protein>
    <submittedName>
        <fullName evidence="2">Uncharacterized protein</fullName>
    </submittedName>
</protein>